<sequence length="252" mass="26593">MTERPAFGLAMGALLKADTLSLLRNRTSGIITVLLPIILVVATSFGEKKIRLLGGPDLIIGLALTVGLLVSSLLGYAISLAQDRHAGVLQRLRVTPTPTWMIMASRLIVQLVVNLAMTVIVVVLGVVVHGLSLNPAQYALVLAISIFGAAVFLAIGQALVGLVNSLSAVNAIGRILFALLLLLGLVGATGILGDAVKAIADWSPVGALMTLFSDALNWSPWSDQDTFALLVGIGYIVIFSFVGIRLFRWDSK</sequence>
<evidence type="ECO:0000259" key="5">
    <source>
        <dbReference type="Pfam" id="PF01061"/>
    </source>
</evidence>
<dbReference type="PANTHER" id="PTHR43229:SF2">
    <property type="entry name" value="NODULATION PROTEIN J"/>
    <property type="match status" value="1"/>
</dbReference>
<proteinExistence type="predicted"/>
<dbReference type="Pfam" id="PF01061">
    <property type="entry name" value="ABC2_membrane"/>
    <property type="match status" value="1"/>
</dbReference>
<protein>
    <recommendedName>
        <fullName evidence="5">ABC-2 type transporter transmembrane domain-containing protein</fullName>
    </recommendedName>
</protein>
<comment type="caution">
    <text evidence="6">The sequence shown here is derived from an EMBL/GenBank/DDBJ whole genome shotgun (WGS) entry which is preliminary data.</text>
</comment>
<dbReference type="EMBL" id="SOFI01000003">
    <property type="protein sequence ID" value="TFB79918.1"/>
    <property type="molecule type" value="Genomic_DNA"/>
</dbReference>
<evidence type="ECO:0000256" key="4">
    <source>
        <dbReference type="ARBA" id="ARBA00023136"/>
    </source>
</evidence>
<name>A0A4V3I9L4_9MICO</name>
<dbReference type="RefSeq" id="WP_104095786.1">
    <property type="nucleotide sequence ID" value="NZ_JACHBP010000001.1"/>
</dbReference>
<dbReference type="InterPro" id="IPR051784">
    <property type="entry name" value="Nod_factor_ABC_transporter"/>
</dbReference>
<dbReference type="OrthoDB" id="5116867at2"/>
<comment type="subcellular location">
    <subcellularLocation>
        <location evidence="1">Membrane</location>
        <topology evidence="1">Multi-pass membrane protein</topology>
    </subcellularLocation>
</comment>
<accession>A0A4V3I9L4</accession>
<organism evidence="6 7">
    <name type="scientific">Terrimesophilobacter mesophilus</name>
    <dbReference type="NCBI Taxonomy" id="433647"/>
    <lineage>
        <taxon>Bacteria</taxon>
        <taxon>Bacillati</taxon>
        <taxon>Actinomycetota</taxon>
        <taxon>Actinomycetes</taxon>
        <taxon>Micrococcales</taxon>
        <taxon>Microbacteriaceae</taxon>
        <taxon>Terrimesophilobacter</taxon>
    </lineage>
</organism>
<evidence type="ECO:0000256" key="3">
    <source>
        <dbReference type="ARBA" id="ARBA00022989"/>
    </source>
</evidence>
<dbReference type="Proteomes" id="UP000298488">
    <property type="component" value="Unassembled WGS sequence"/>
</dbReference>
<evidence type="ECO:0000256" key="2">
    <source>
        <dbReference type="ARBA" id="ARBA00022692"/>
    </source>
</evidence>
<dbReference type="InterPro" id="IPR013525">
    <property type="entry name" value="ABC2_TM"/>
</dbReference>
<feature type="domain" description="ABC-2 type transporter transmembrane" evidence="5">
    <location>
        <begin position="12"/>
        <end position="212"/>
    </location>
</feature>
<keyword evidence="4" id="KW-0472">Membrane</keyword>
<gene>
    <name evidence="6" type="ORF">E3N84_07585</name>
</gene>
<dbReference type="PANTHER" id="PTHR43229">
    <property type="entry name" value="NODULATION PROTEIN J"/>
    <property type="match status" value="1"/>
</dbReference>
<reference evidence="6 7" key="1">
    <citation type="submission" date="2019-03" db="EMBL/GenBank/DDBJ databases">
        <title>Genomics of glacier-inhabiting Cryobacterium strains.</title>
        <authorList>
            <person name="Liu Q."/>
            <person name="Xin Y.-H."/>
        </authorList>
    </citation>
    <scope>NUCLEOTIDE SEQUENCE [LARGE SCALE GENOMIC DNA]</scope>
    <source>
        <strain evidence="6 7">CGMCC 1.10440</strain>
    </source>
</reference>
<evidence type="ECO:0000256" key="1">
    <source>
        <dbReference type="ARBA" id="ARBA00004141"/>
    </source>
</evidence>
<keyword evidence="2" id="KW-0812">Transmembrane</keyword>
<evidence type="ECO:0000313" key="6">
    <source>
        <dbReference type="EMBL" id="TFB79918.1"/>
    </source>
</evidence>
<dbReference type="GO" id="GO:0016020">
    <property type="term" value="C:membrane"/>
    <property type="evidence" value="ECO:0007669"/>
    <property type="project" value="UniProtKB-SubCell"/>
</dbReference>
<evidence type="ECO:0000313" key="7">
    <source>
        <dbReference type="Proteomes" id="UP000298488"/>
    </source>
</evidence>
<keyword evidence="3" id="KW-1133">Transmembrane helix</keyword>
<keyword evidence="7" id="KW-1185">Reference proteome</keyword>
<dbReference type="GO" id="GO:0140359">
    <property type="term" value="F:ABC-type transporter activity"/>
    <property type="evidence" value="ECO:0007669"/>
    <property type="project" value="InterPro"/>
</dbReference>
<dbReference type="AlphaFoldDB" id="A0A4V3I9L4"/>